<keyword evidence="4" id="KW-1185">Reference proteome</keyword>
<feature type="compositionally biased region" description="Basic residues" evidence="1">
    <location>
        <begin position="206"/>
        <end position="218"/>
    </location>
</feature>
<dbReference type="EMBL" id="JAVFWL010000005">
    <property type="protein sequence ID" value="KAK6753452.1"/>
    <property type="molecule type" value="Genomic_DNA"/>
</dbReference>
<feature type="region of interest" description="Disordered" evidence="1">
    <location>
        <begin position="155"/>
        <end position="218"/>
    </location>
</feature>
<comment type="caution">
    <text evidence="3">The sequence shown here is derived from an EMBL/GenBank/DDBJ whole genome shotgun (WGS) entry which is preliminary data.</text>
</comment>
<feature type="region of interest" description="Disordered" evidence="1">
    <location>
        <begin position="21"/>
        <end position="42"/>
    </location>
</feature>
<evidence type="ECO:0000256" key="2">
    <source>
        <dbReference type="SAM" id="SignalP"/>
    </source>
</evidence>
<gene>
    <name evidence="3" type="primary">Necator_chrV.g17603</name>
    <name evidence="3" type="ORF">RB195_012813</name>
</gene>
<feature type="chain" id="PRO_5046934717" evidence="2">
    <location>
        <begin position="17"/>
        <end position="218"/>
    </location>
</feature>
<evidence type="ECO:0000313" key="3">
    <source>
        <dbReference type="EMBL" id="KAK6753452.1"/>
    </source>
</evidence>
<evidence type="ECO:0000256" key="1">
    <source>
        <dbReference type="SAM" id="MobiDB-lite"/>
    </source>
</evidence>
<feature type="signal peptide" evidence="2">
    <location>
        <begin position="1"/>
        <end position="16"/>
    </location>
</feature>
<reference evidence="3 4" key="1">
    <citation type="submission" date="2023-08" db="EMBL/GenBank/DDBJ databases">
        <title>A Necator americanus chromosomal reference genome.</title>
        <authorList>
            <person name="Ilik V."/>
            <person name="Petrzelkova K.J."/>
            <person name="Pardy F."/>
            <person name="Fuh T."/>
            <person name="Niatou-Singa F.S."/>
            <person name="Gouil Q."/>
            <person name="Baker L."/>
            <person name="Ritchie M.E."/>
            <person name="Jex A.R."/>
            <person name="Gazzola D."/>
            <person name="Li H."/>
            <person name="Toshio Fujiwara R."/>
            <person name="Zhan B."/>
            <person name="Aroian R.V."/>
            <person name="Pafco B."/>
            <person name="Schwarz E.M."/>
        </authorList>
    </citation>
    <scope>NUCLEOTIDE SEQUENCE [LARGE SCALE GENOMIC DNA]</scope>
    <source>
        <strain evidence="3 4">Aroian</strain>
        <tissue evidence="3">Whole animal</tissue>
    </source>
</reference>
<keyword evidence="2" id="KW-0732">Signal</keyword>
<dbReference type="Proteomes" id="UP001303046">
    <property type="component" value="Unassembled WGS sequence"/>
</dbReference>
<protein>
    <submittedName>
        <fullName evidence="3">Uncharacterized protein</fullName>
    </submittedName>
</protein>
<name>A0ABR1DSN2_NECAM</name>
<sequence length="218" mass="24081">MFIFVFFYALISLTSSQSGQHHWQRRPQPLSSAHRGFSPPSQRRLSTAAVVNALPTVRLNGHSQQLHPDLLDAKASENGGIKAGASIFAGNMSKEFLTDISDYIYGLMSGKPQTRLHRTRSRALHAARQSDEVLDYEDEAKARDAAEERVLASRRSMAVVQSRPRTAVPPPRPASLRRRPNGISRRRPANSHRTADSPSATARNRAGSRRRLRAGGVA</sequence>
<organism evidence="3 4">
    <name type="scientific">Necator americanus</name>
    <name type="common">Human hookworm</name>
    <dbReference type="NCBI Taxonomy" id="51031"/>
    <lineage>
        <taxon>Eukaryota</taxon>
        <taxon>Metazoa</taxon>
        <taxon>Ecdysozoa</taxon>
        <taxon>Nematoda</taxon>
        <taxon>Chromadorea</taxon>
        <taxon>Rhabditida</taxon>
        <taxon>Rhabditina</taxon>
        <taxon>Rhabditomorpha</taxon>
        <taxon>Strongyloidea</taxon>
        <taxon>Ancylostomatidae</taxon>
        <taxon>Bunostominae</taxon>
        <taxon>Necator</taxon>
    </lineage>
</organism>
<feature type="compositionally biased region" description="Basic residues" evidence="1">
    <location>
        <begin position="175"/>
        <end position="190"/>
    </location>
</feature>
<accession>A0ABR1DSN2</accession>
<evidence type="ECO:0000313" key="4">
    <source>
        <dbReference type="Proteomes" id="UP001303046"/>
    </source>
</evidence>
<proteinExistence type="predicted"/>